<feature type="transmembrane region" description="Helical" evidence="9">
    <location>
        <begin position="372"/>
        <end position="393"/>
    </location>
</feature>
<proteinExistence type="predicted"/>
<comment type="subcellular location">
    <subcellularLocation>
        <location evidence="2">Cell membrane</location>
        <topology evidence="2">Multi-pass membrane protein</topology>
    </subcellularLocation>
</comment>
<keyword evidence="9" id="KW-1133">Transmembrane helix</keyword>
<dbReference type="PANTHER" id="PTHR44936">
    <property type="entry name" value="SENSOR PROTEIN CREC"/>
    <property type="match status" value="1"/>
</dbReference>
<accession>A0A1E5SZX3</accession>
<dbReference type="EMBL" id="MDGQ01000005">
    <property type="protein sequence ID" value="OEK04674.1"/>
    <property type="molecule type" value="Genomic_DNA"/>
</dbReference>
<feature type="chain" id="PRO_5009185766" description="histidine kinase" evidence="10">
    <location>
        <begin position="21"/>
        <end position="626"/>
    </location>
</feature>
<keyword evidence="10" id="KW-0732">Signal</keyword>
<dbReference type="InterPro" id="IPR005467">
    <property type="entry name" value="His_kinase_dom"/>
</dbReference>
<evidence type="ECO:0000256" key="8">
    <source>
        <dbReference type="ARBA" id="ARBA00022840"/>
    </source>
</evidence>
<evidence type="ECO:0000313" key="12">
    <source>
        <dbReference type="EMBL" id="OEK04674.1"/>
    </source>
</evidence>
<evidence type="ECO:0000256" key="2">
    <source>
        <dbReference type="ARBA" id="ARBA00004651"/>
    </source>
</evidence>
<feature type="transmembrane region" description="Helical" evidence="9">
    <location>
        <begin position="343"/>
        <end position="366"/>
    </location>
</feature>
<keyword evidence="8" id="KW-0067">ATP-binding</keyword>
<evidence type="ECO:0000313" key="13">
    <source>
        <dbReference type="Proteomes" id="UP000095552"/>
    </source>
</evidence>
<evidence type="ECO:0000256" key="9">
    <source>
        <dbReference type="SAM" id="Phobius"/>
    </source>
</evidence>
<name>A0A1E5SZX3_9BACT</name>
<keyword evidence="6" id="KW-0547">Nucleotide-binding</keyword>
<dbReference type="InterPro" id="IPR008979">
    <property type="entry name" value="Galactose-bd-like_sf"/>
</dbReference>
<dbReference type="InterPro" id="IPR050980">
    <property type="entry name" value="2C_sensor_his_kinase"/>
</dbReference>
<keyword evidence="5" id="KW-0808">Transferase</keyword>
<dbReference type="RefSeq" id="WP_069836178.1">
    <property type="nucleotide sequence ID" value="NZ_MDGQ01000005.1"/>
</dbReference>
<comment type="catalytic activity">
    <reaction evidence="1">
        <text>ATP + protein L-histidine = ADP + protein N-phospho-L-histidine.</text>
        <dbReference type="EC" id="2.7.13.3"/>
    </reaction>
</comment>
<feature type="transmembrane region" description="Helical" evidence="9">
    <location>
        <begin position="314"/>
        <end position="331"/>
    </location>
</feature>
<dbReference type="InterPro" id="IPR003661">
    <property type="entry name" value="HisK_dim/P_dom"/>
</dbReference>
<keyword evidence="7" id="KW-0418">Kinase</keyword>
<dbReference type="AlphaFoldDB" id="A0A1E5SZX3"/>
<feature type="domain" description="Histidine kinase" evidence="11">
    <location>
        <begin position="418"/>
        <end position="626"/>
    </location>
</feature>
<dbReference type="Pfam" id="PF00512">
    <property type="entry name" value="HisKA"/>
    <property type="match status" value="1"/>
</dbReference>
<dbReference type="SUPFAM" id="SSF47384">
    <property type="entry name" value="Homodimeric domain of signal transducing histidine kinase"/>
    <property type="match status" value="1"/>
</dbReference>
<dbReference type="GO" id="GO:0005886">
    <property type="term" value="C:plasma membrane"/>
    <property type="evidence" value="ECO:0007669"/>
    <property type="project" value="UniProtKB-SubCell"/>
</dbReference>
<reference evidence="12 13" key="1">
    <citation type="submission" date="2016-08" db="EMBL/GenBank/DDBJ databases">
        <title>Draft genome of Fabibacter sp. strain SK-8.</title>
        <authorList>
            <person name="Wong S.-K."/>
            <person name="Hamasaki K."/>
            <person name="Yoshizawa S."/>
        </authorList>
    </citation>
    <scope>NUCLEOTIDE SEQUENCE [LARGE SCALE GENOMIC DNA]</scope>
    <source>
        <strain evidence="12 13">SK-8</strain>
    </source>
</reference>
<feature type="transmembrane region" description="Helical" evidence="9">
    <location>
        <begin position="191"/>
        <end position="213"/>
    </location>
</feature>
<protein>
    <recommendedName>
        <fullName evidence="3">histidine kinase</fullName>
        <ecNumber evidence="3">2.7.13.3</ecNumber>
    </recommendedName>
</protein>
<feature type="transmembrane region" description="Helical" evidence="9">
    <location>
        <begin position="260"/>
        <end position="277"/>
    </location>
</feature>
<evidence type="ECO:0000256" key="4">
    <source>
        <dbReference type="ARBA" id="ARBA00022475"/>
    </source>
</evidence>
<evidence type="ECO:0000256" key="3">
    <source>
        <dbReference type="ARBA" id="ARBA00012438"/>
    </source>
</evidence>
<feature type="transmembrane region" description="Helical" evidence="9">
    <location>
        <begin position="289"/>
        <end position="308"/>
    </location>
</feature>
<keyword evidence="13" id="KW-1185">Reference proteome</keyword>
<dbReference type="Pfam" id="PF02518">
    <property type="entry name" value="HATPase_c"/>
    <property type="match status" value="1"/>
</dbReference>
<evidence type="ECO:0000259" key="11">
    <source>
        <dbReference type="PROSITE" id="PS50109"/>
    </source>
</evidence>
<dbReference type="SMART" id="SM00387">
    <property type="entry name" value="HATPase_c"/>
    <property type="match status" value="1"/>
</dbReference>
<evidence type="ECO:0000256" key="6">
    <source>
        <dbReference type="ARBA" id="ARBA00022741"/>
    </source>
</evidence>
<keyword evidence="9" id="KW-0812">Transmembrane</keyword>
<dbReference type="Gene3D" id="3.30.565.10">
    <property type="entry name" value="Histidine kinase-like ATPase, C-terminal domain"/>
    <property type="match status" value="1"/>
</dbReference>
<gene>
    <name evidence="12" type="ORF">BFP71_14570</name>
</gene>
<keyword evidence="9" id="KW-0472">Membrane</keyword>
<dbReference type="InterPro" id="IPR036890">
    <property type="entry name" value="HATPase_C_sf"/>
</dbReference>
<evidence type="ECO:0000256" key="1">
    <source>
        <dbReference type="ARBA" id="ARBA00000085"/>
    </source>
</evidence>
<keyword evidence="4" id="KW-1003">Cell membrane</keyword>
<evidence type="ECO:0000256" key="5">
    <source>
        <dbReference type="ARBA" id="ARBA00022679"/>
    </source>
</evidence>
<dbReference type="SUPFAM" id="SSF55874">
    <property type="entry name" value="ATPase domain of HSP90 chaperone/DNA topoisomerase II/histidine kinase"/>
    <property type="match status" value="1"/>
</dbReference>
<organism evidence="12 13">
    <name type="scientific">Roseivirga misakiensis</name>
    <dbReference type="NCBI Taxonomy" id="1563681"/>
    <lineage>
        <taxon>Bacteria</taxon>
        <taxon>Pseudomonadati</taxon>
        <taxon>Bacteroidota</taxon>
        <taxon>Cytophagia</taxon>
        <taxon>Cytophagales</taxon>
        <taxon>Roseivirgaceae</taxon>
        <taxon>Roseivirga</taxon>
    </lineage>
</organism>
<dbReference type="STRING" id="1563681.BFP71_14570"/>
<feature type="signal peptide" evidence="10">
    <location>
        <begin position="1"/>
        <end position="20"/>
    </location>
</feature>
<dbReference type="SMART" id="SM00388">
    <property type="entry name" value="HisKA"/>
    <property type="match status" value="1"/>
</dbReference>
<dbReference type="SUPFAM" id="SSF49785">
    <property type="entry name" value="Galactose-binding domain-like"/>
    <property type="match status" value="1"/>
</dbReference>
<dbReference type="InterPro" id="IPR003594">
    <property type="entry name" value="HATPase_dom"/>
</dbReference>
<dbReference type="Gene3D" id="1.10.287.130">
    <property type="match status" value="1"/>
</dbReference>
<dbReference type="PANTHER" id="PTHR44936:SF10">
    <property type="entry name" value="SENSOR PROTEIN RSTB"/>
    <property type="match status" value="1"/>
</dbReference>
<comment type="caution">
    <text evidence="12">The sequence shown here is derived from an EMBL/GenBank/DDBJ whole genome shotgun (WGS) entry which is preliminary data.</text>
</comment>
<dbReference type="PROSITE" id="PS50109">
    <property type="entry name" value="HIS_KIN"/>
    <property type="match status" value="1"/>
</dbReference>
<dbReference type="Proteomes" id="UP000095552">
    <property type="component" value="Unassembled WGS sequence"/>
</dbReference>
<dbReference type="InterPro" id="IPR036097">
    <property type="entry name" value="HisK_dim/P_sf"/>
</dbReference>
<evidence type="ECO:0000256" key="7">
    <source>
        <dbReference type="ARBA" id="ARBA00022777"/>
    </source>
</evidence>
<dbReference type="OrthoDB" id="9811889at2"/>
<dbReference type="GO" id="GO:0005524">
    <property type="term" value="F:ATP binding"/>
    <property type="evidence" value="ECO:0007669"/>
    <property type="project" value="UniProtKB-KW"/>
</dbReference>
<dbReference type="EC" id="2.7.13.3" evidence="3"/>
<evidence type="ECO:0000256" key="10">
    <source>
        <dbReference type="SAM" id="SignalP"/>
    </source>
</evidence>
<sequence>MKIRIALILIFSMCLNLIQAQTPSTIDLSDWDGLEFYKLDGKWDFYWNQLITNRREATQAPVQVEVPHDWSKISIDGEQLPDFGYATYAVRLIIPKDKPPAGMLITHAFSAYNVMVNDSLIYESGVVGKSKQGYKGYREPKVVSFREFKTDTLDVVIQVSNYHHTNAGLYYSLEVGDANRLIKVLRTNQGLSLFLAGAFFITGFILIAFSAAYRHLSLPVPFYALFSLSMMYRLIGTDYYPLHAMLNTLNFDLAICLEYLSGYAASLFGGLFVFTLYPNQTNVWFKRVFLAITIANIILVLVTPSVFFTSILRYYLIFMILSGGVFLYTVIKAKIDKEPTSSYLISAFLVLVLWVVVQTLDFLNIYGNHFGLRVVLLTIAVILANLALFKTFVMRMDILTKSRAEMEYQKSRQTMLSLISHEIKMPVATLQMNMEMIKRSSERPEKFAKVKDKIVDLSLSSVESIKRMLHDFIYFMTLNQTASDKIDFEELAQFVEENWNLQVFAQADPNFESTRFATDKMTLKYIMNTLIGNALKFSRQNDAPAEIHLNQKGNELIIEVRDYGVGISEEQLQSLGTNQSKVDENQEITGMGFYLAKDLTERLGHKLWITSRGSEGTSVFISMKSI</sequence>
<dbReference type="CDD" id="cd00082">
    <property type="entry name" value="HisKA"/>
    <property type="match status" value="1"/>
</dbReference>
<dbReference type="GO" id="GO:0000155">
    <property type="term" value="F:phosphorelay sensor kinase activity"/>
    <property type="evidence" value="ECO:0007669"/>
    <property type="project" value="InterPro"/>
</dbReference>